<evidence type="ECO:0000313" key="9">
    <source>
        <dbReference type="Ensembl" id="ENSGWIP00000052186.1"/>
    </source>
</evidence>
<evidence type="ECO:0000256" key="3">
    <source>
        <dbReference type="ARBA" id="ARBA00022525"/>
    </source>
</evidence>
<dbReference type="GO" id="GO:0005576">
    <property type="term" value="C:extracellular region"/>
    <property type="evidence" value="ECO:0007669"/>
    <property type="project" value="UniProtKB-SubCell"/>
</dbReference>
<organism evidence="9 10">
    <name type="scientific">Gouania willdenowi</name>
    <name type="common">Blunt-snouted clingfish</name>
    <name type="synonym">Lepadogaster willdenowi</name>
    <dbReference type="NCBI Taxonomy" id="441366"/>
    <lineage>
        <taxon>Eukaryota</taxon>
        <taxon>Metazoa</taxon>
        <taxon>Chordata</taxon>
        <taxon>Craniata</taxon>
        <taxon>Vertebrata</taxon>
        <taxon>Euteleostomi</taxon>
        <taxon>Actinopterygii</taxon>
        <taxon>Neopterygii</taxon>
        <taxon>Teleostei</taxon>
        <taxon>Neoteleostei</taxon>
        <taxon>Acanthomorphata</taxon>
        <taxon>Ovalentaria</taxon>
        <taxon>Blenniimorphae</taxon>
        <taxon>Blenniiformes</taxon>
        <taxon>Gobiesocoidei</taxon>
        <taxon>Gobiesocidae</taxon>
        <taxon>Gobiesocinae</taxon>
        <taxon>Gouania</taxon>
    </lineage>
</organism>
<evidence type="ECO:0000256" key="4">
    <source>
        <dbReference type="ARBA" id="ARBA00022729"/>
    </source>
</evidence>
<dbReference type="SUPFAM" id="SSF57501">
    <property type="entry name" value="Cystine-knot cytokines"/>
    <property type="match status" value="1"/>
</dbReference>
<accession>A0A8C5HXN5</accession>
<dbReference type="Ensembl" id="ENSGWIT00000056333.1">
    <property type="protein sequence ID" value="ENSGWIP00000052186.1"/>
    <property type="gene ID" value="ENSGWIG00000025211.1"/>
</dbReference>
<dbReference type="PANTHER" id="PTHR12173">
    <property type="entry name" value="GDNF SUBFAMILY OF TGF-BETA FAMILY"/>
    <property type="match status" value="1"/>
</dbReference>
<reference evidence="9" key="1">
    <citation type="submission" date="2020-06" db="EMBL/GenBank/DDBJ databases">
        <authorList>
            <consortium name="Wellcome Sanger Institute Data Sharing"/>
        </authorList>
    </citation>
    <scope>NUCLEOTIDE SEQUENCE [LARGE SCALE GENOMIC DNA]</scope>
</reference>
<evidence type="ECO:0000256" key="1">
    <source>
        <dbReference type="ARBA" id="ARBA00004613"/>
    </source>
</evidence>
<dbReference type="PANTHER" id="PTHR12173:SF8">
    <property type="entry name" value="PERSEPHIN"/>
    <property type="match status" value="1"/>
</dbReference>
<dbReference type="GO" id="GO:0048731">
    <property type="term" value="P:system development"/>
    <property type="evidence" value="ECO:0007669"/>
    <property type="project" value="UniProtKB-ARBA"/>
</dbReference>
<keyword evidence="6" id="KW-1015">Disulfide bond</keyword>
<sequence length="110" mass="12607">LTSKKSRKKAKGVHDCRLEKKEMRVRDLGFGYDSDEIILFKYCVGKCRSQRTNYDLALQTLMDGGTISRRRVSSHPCCRPTRFETVSFMDSQTSWQTIKWLSAADCSCVG</sequence>
<dbReference type="Proteomes" id="UP000694680">
    <property type="component" value="Chromosome 4"/>
</dbReference>
<dbReference type="Gene3D" id="2.10.90.10">
    <property type="entry name" value="Cystine-knot cytokines"/>
    <property type="match status" value="1"/>
</dbReference>
<dbReference type="GO" id="GO:0030116">
    <property type="term" value="F:glial cell-derived neurotrophic factor receptor binding"/>
    <property type="evidence" value="ECO:0007669"/>
    <property type="project" value="InterPro"/>
</dbReference>
<reference evidence="9" key="2">
    <citation type="submission" date="2025-08" db="UniProtKB">
        <authorList>
            <consortium name="Ensembl"/>
        </authorList>
    </citation>
    <scope>IDENTIFICATION</scope>
</reference>
<evidence type="ECO:0000256" key="6">
    <source>
        <dbReference type="ARBA" id="ARBA00023157"/>
    </source>
</evidence>
<dbReference type="InterPro" id="IPR029034">
    <property type="entry name" value="Cystine-knot_cytokine"/>
</dbReference>
<name>A0A8C5HXN5_GOUWI</name>
<dbReference type="InterPro" id="IPR001839">
    <property type="entry name" value="TGF-b_C"/>
</dbReference>
<keyword evidence="3" id="KW-0964">Secreted</keyword>
<dbReference type="AlphaFoldDB" id="A0A8C5HXN5"/>
<dbReference type="GO" id="GO:0008083">
    <property type="term" value="F:growth factor activity"/>
    <property type="evidence" value="ECO:0007669"/>
    <property type="project" value="UniProtKB-KW"/>
</dbReference>
<reference evidence="9" key="3">
    <citation type="submission" date="2025-09" db="UniProtKB">
        <authorList>
            <consortium name="Ensembl"/>
        </authorList>
    </citation>
    <scope>IDENTIFICATION</scope>
</reference>
<proteinExistence type="inferred from homology"/>
<keyword evidence="10" id="KW-1185">Reference proteome</keyword>
<comment type="similarity">
    <text evidence="2">Belongs to the TGF-beta family. GDNF subfamily.</text>
</comment>
<evidence type="ECO:0000256" key="7">
    <source>
        <dbReference type="RuleBase" id="RU000354"/>
    </source>
</evidence>
<evidence type="ECO:0000256" key="5">
    <source>
        <dbReference type="ARBA" id="ARBA00023030"/>
    </source>
</evidence>
<dbReference type="Pfam" id="PF00019">
    <property type="entry name" value="TGF_beta"/>
    <property type="match status" value="1"/>
</dbReference>
<dbReference type="GO" id="GO:0030971">
    <property type="term" value="F:receptor tyrosine kinase binding"/>
    <property type="evidence" value="ECO:0007669"/>
    <property type="project" value="InterPro"/>
</dbReference>
<evidence type="ECO:0000259" key="8">
    <source>
        <dbReference type="PROSITE" id="PS51362"/>
    </source>
</evidence>
<protein>
    <submittedName>
        <fullName evidence="9">Artemin a</fullName>
    </submittedName>
</protein>
<dbReference type="InterPro" id="IPR043401">
    <property type="entry name" value="GDNF_fam"/>
</dbReference>
<evidence type="ECO:0000256" key="2">
    <source>
        <dbReference type="ARBA" id="ARBA00009832"/>
    </source>
</evidence>
<feature type="domain" description="TGF-beta family profile" evidence="8">
    <location>
        <begin position="7"/>
        <end position="109"/>
    </location>
</feature>
<keyword evidence="5 7" id="KW-0339">Growth factor</keyword>
<evidence type="ECO:0000313" key="10">
    <source>
        <dbReference type="Proteomes" id="UP000694680"/>
    </source>
</evidence>
<comment type="subcellular location">
    <subcellularLocation>
        <location evidence="1">Secreted</location>
    </subcellularLocation>
</comment>
<dbReference type="PROSITE" id="PS51362">
    <property type="entry name" value="TGF_BETA_2"/>
    <property type="match status" value="1"/>
</dbReference>
<keyword evidence="4" id="KW-0732">Signal</keyword>